<gene>
    <name evidence="3" type="ORF">Cvel_12648</name>
</gene>
<organism evidence="3">
    <name type="scientific">Chromera velia CCMP2878</name>
    <dbReference type="NCBI Taxonomy" id="1169474"/>
    <lineage>
        <taxon>Eukaryota</taxon>
        <taxon>Sar</taxon>
        <taxon>Alveolata</taxon>
        <taxon>Colpodellida</taxon>
        <taxon>Chromeraceae</taxon>
        <taxon>Chromera</taxon>
    </lineage>
</organism>
<protein>
    <submittedName>
        <fullName evidence="3">Uncharacterized protein</fullName>
    </submittedName>
</protein>
<feature type="compositionally biased region" description="Acidic residues" evidence="1">
    <location>
        <begin position="611"/>
        <end position="645"/>
    </location>
</feature>
<feature type="region of interest" description="Disordered" evidence="1">
    <location>
        <begin position="45"/>
        <end position="67"/>
    </location>
</feature>
<evidence type="ECO:0000256" key="1">
    <source>
        <dbReference type="SAM" id="MobiDB-lite"/>
    </source>
</evidence>
<evidence type="ECO:0000313" key="3">
    <source>
        <dbReference type="EMBL" id="CEM54270.1"/>
    </source>
</evidence>
<keyword evidence="2" id="KW-1133">Transmembrane helix</keyword>
<name>A0A0G4IAS3_9ALVE</name>
<feature type="transmembrane region" description="Helical" evidence="2">
    <location>
        <begin position="315"/>
        <end position="334"/>
    </location>
</feature>
<keyword evidence="2" id="KW-0472">Membrane</keyword>
<feature type="region of interest" description="Disordered" evidence="1">
    <location>
        <begin position="572"/>
        <end position="674"/>
    </location>
</feature>
<feature type="compositionally biased region" description="Basic and acidic residues" evidence="1">
    <location>
        <begin position="45"/>
        <end position="59"/>
    </location>
</feature>
<keyword evidence="2" id="KW-0812">Transmembrane</keyword>
<evidence type="ECO:0000256" key="2">
    <source>
        <dbReference type="SAM" id="Phobius"/>
    </source>
</evidence>
<feature type="region of interest" description="Disordered" evidence="1">
    <location>
        <begin position="441"/>
        <end position="472"/>
    </location>
</feature>
<feature type="compositionally biased region" description="Basic and acidic residues" evidence="1">
    <location>
        <begin position="601"/>
        <end position="610"/>
    </location>
</feature>
<sequence>MDLAGAVEEAEACVLKGTGRKIIPEFSDAQMADLKSEQALDAAEEHEGVREAKKNDKALKGNKKQKGRVAKTLKRWRAWVKGRWKKVKSFRFSKVRASLSKKYKLWEVARSRAKLAGVLKKYELIDPTAKCFRTLRRLPQVKRTDFDLLTFCKLTTDQVCGEAYVHMDGATLENTYKTRPQKLQGNTITEQISDRNLAKHSNATSKDFEREYLKQHEDPSATSAPVRDQYDAFHMDDPNLSEFENRFWTQKESFRYAQIRACHHMLIHKTYVPMEKMIKDLIWQKRKNLIGITLKFFIIAGAVTAAVLVPPTLGLSIFATAGLGTAIAVGSFAGRNAVDYVTGQEDAFSFAKIKKFGMQETAVYALSIGAQMVGIPAVPILRGITGVINARTQMHNLRKKKREVHQQFEDLILPDGVLEGEESLASWTKRKNTAHLTRLAEKLSEDSTSDPEILSDDRCLSPSRPPPPKEEVSQKWKRVLNVVGASCKLSQQVTSFKKPSLRKRLQPSDKFEFSPRRRKEKSEESVDIHYPMSVWDVKQASEAMQFDADSFDLARVPERPITEEEIAALGNPLIDDDWNKDMGPGDASGTSTGCSCELDESVVRLLHEEKNDWDEEEEKDNGDGGVEEDEPEEEEEADSGGDGEVNDPKKLIQKTLEDSGEKMDDGGGKGGGFF</sequence>
<accession>A0A0G4IAS3</accession>
<dbReference type="VEuPathDB" id="CryptoDB:Cvel_12648"/>
<feature type="transmembrane region" description="Helical" evidence="2">
    <location>
        <begin position="289"/>
        <end position="309"/>
    </location>
</feature>
<dbReference type="EMBL" id="CDMZ01005771">
    <property type="protein sequence ID" value="CEM54270.1"/>
    <property type="molecule type" value="Genomic_DNA"/>
</dbReference>
<feature type="compositionally biased region" description="Basic and acidic residues" evidence="1">
    <location>
        <begin position="646"/>
        <end position="667"/>
    </location>
</feature>
<dbReference type="AlphaFoldDB" id="A0A0G4IAS3"/>
<reference evidence="3" key="1">
    <citation type="submission" date="2014-11" db="EMBL/GenBank/DDBJ databases">
        <authorList>
            <person name="Otto D Thomas"/>
            <person name="Naeem Raeece"/>
        </authorList>
    </citation>
    <scope>NUCLEOTIDE SEQUENCE</scope>
</reference>
<proteinExistence type="predicted"/>
<feature type="transmembrane region" description="Helical" evidence="2">
    <location>
        <begin position="362"/>
        <end position="381"/>
    </location>
</feature>